<dbReference type="OrthoDB" id="8746852at2"/>
<evidence type="ECO:0000313" key="1">
    <source>
        <dbReference type="EMBL" id="AWU95269.1"/>
    </source>
</evidence>
<proteinExistence type="predicted"/>
<sequence length="251" mass="27114">MKRVVFVDLDDTLFQTTRKNPKATKLAAVDKDGRPLSFQCRKQSAFLEWLAQDARVVPVTGRSVDAFKRVLLPLGDFAICSFGGVILLPNGEPHPEWHGEISSAAATAALDALHRRIASIAGELGIDVRHRVIHDMGLSLYLSVKHNGHDTDEMARLATSASGAIPEGWTLHLNGTNMAVLPPFLGKERAVAFFLERIVGDKDVLTVGVGDSLTDMGYMRLCDFAVAPSKSQLFSLLSCSSRLVTTGGDSA</sequence>
<keyword evidence="1" id="KW-0614">Plasmid</keyword>
<reference evidence="1 2" key="1">
    <citation type="submission" date="2018-06" db="EMBL/GenBank/DDBJ databases">
        <title>Complete genome sequencing of Azospirillum sp. M2T2B2.</title>
        <authorList>
            <person name="Heo J."/>
            <person name="Kim S.-J."/>
            <person name="Kwon S.-W."/>
            <person name="Anandham R."/>
        </authorList>
    </citation>
    <scope>NUCLEOTIDE SEQUENCE [LARGE SCALE GENOMIC DNA]</scope>
    <source>
        <strain evidence="1 2">M2T2B2</strain>
        <plasmid evidence="1 2">unnamed1</plasmid>
    </source>
</reference>
<dbReference type="KEGG" id="azm:DM194_12975"/>
<dbReference type="Proteomes" id="UP000249605">
    <property type="component" value="Plasmid unnamed1"/>
</dbReference>
<protein>
    <recommendedName>
        <fullName evidence="3">Sucrose phosphatase-like domain-containing protein</fullName>
    </recommendedName>
</protein>
<accession>A0A2U9SC46</accession>
<dbReference type="AlphaFoldDB" id="A0A2U9SC46"/>
<dbReference type="EMBL" id="CP029830">
    <property type="protein sequence ID" value="AWU95269.1"/>
    <property type="molecule type" value="Genomic_DNA"/>
</dbReference>
<name>A0A2U9SC46_9PROT</name>
<dbReference type="InterPro" id="IPR036412">
    <property type="entry name" value="HAD-like_sf"/>
</dbReference>
<geneLocation type="plasmid" evidence="1 2">
    <name>unnamed1</name>
</geneLocation>
<dbReference type="Gene3D" id="3.40.50.1000">
    <property type="entry name" value="HAD superfamily/HAD-like"/>
    <property type="match status" value="1"/>
</dbReference>
<dbReference type="SUPFAM" id="SSF56784">
    <property type="entry name" value="HAD-like"/>
    <property type="match status" value="1"/>
</dbReference>
<keyword evidence="2" id="KW-1185">Reference proteome</keyword>
<dbReference type="RefSeq" id="WP_111068040.1">
    <property type="nucleotide sequence ID" value="NZ_CP029830.1"/>
</dbReference>
<dbReference type="PIRSF" id="PIRSF030802">
    <property type="entry name" value="UCP030802"/>
    <property type="match status" value="1"/>
</dbReference>
<evidence type="ECO:0008006" key="3">
    <source>
        <dbReference type="Google" id="ProtNLM"/>
    </source>
</evidence>
<organism evidence="1 2">
    <name type="scientific">Azospirillum ramasamyi</name>
    <dbReference type="NCBI Taxonomy" id="682998"/>
    <lineage>
        <taxon>Bacteria</taxon>
        <taxon>Pseudomonadati</taxon>
        <taxon>Pseudomonadota</taxon>
        <taxon>Alphaproteobacteria</taxon>
        <taxon>Rhodospirillales</taxon>
        <taxon>Azospirillaceae</taxon>
        <taxon>Azospirillum</taxon>
    </lineage>
</organism>
<evidence type="ECO:0000313" key="2">
    <source>
        <dbReference type="Proteomes" id="UP000249605"/>
    </source>
</evidence>
<dbReference type="InterPro" id="IPR023214">
    <property type="entry name" value="HAD_sf"/>
</dbReference>
<dbReference type="InterPro" id="IPR024197">
    <property type="entry name" value="TPP-like"/>
</dbReference>
<gene>
    <name evidence="1" type="ORF">DM194_12975</name>
</gene>